<proteinExistence type="predicted"/>
<dbReference type="EMBL" id="MHQL01000065">
    <property type="protein sequence ID" value="OHA01339.1"/>
    <property type="molecule type" value="Genomic_DNA"/>
</dbReference>
<feature type="domain" description="Methyltransferase" evidence="1">
    <location>
        <begin position="67"/>
        <end position="213"/>
    </location>
</feature>
<gene>
    <name evidence="2" type="ORF">A3C16_01345</name>
</gene>
<accession>A0A1G2KSK2</accession>
<dbReference type="GO" id="GO:0008757">
    <property type="term" value="F:S-adenosylmethionine-dependent methyltransferase activity"/>
    <property type="evidence" value="ECO:0007669"/>
    <property type="project" value="InterPro"/>
</dbReference>
<dbReference type="Gene3D" id="3.40.50.150">
    <property type="entry name" value="Vaccinia Virus protein VP39"/>
    <property type="match status" value="1"/>
</dbReference>
<dbReference type="Pfam" id="PF13847">
    <property type="entry name" value="Methyltransf_31"/>
    <property type="match status" value="1"/>
</dbReference>
<protein>
    <recommendedName>
        <fullName evidence="1">Methyltransferase domain-containing protein</fullName>
    </recommendedName>
</protein>
<reference evidence="2 3" key="1">
    <citation type="journal article" date="2016" name="Nat. Commun.">
        <title>Thousands of microbial genomes shed light on interconnected biogeochemical processes in an aquifer system.</title>
        <authorList>
            <person name="Anantharaman K."/>
            <person name="Brown C.T."/>
            <person name="Hug L.A."/>
            <person name="Sharon I."/>
            <person name="Castelle C.J."/>
            <person name="Probst A.J."/>
            <person name="Thomas B.C."/>
            <person name="Singh A."/>
            <person name="Wilkins M.J."/>
            <person name="Karaoz U."/>
            <person name="Brodie E.L."/>
            <person name="Williams K.H."/>
            <person name="Hubbard S.S."/>
            <person name="Banfield J.F."/>
        </authorList>
    </citation>
    <scope>NUCLEOTIDE SEQUENCE [LARGE SCALE GENOMIC DNA]</scope>
</reference>
<name>A0A1G2KSK2_9BACT</name>
<dbReference type="PANTHER" id="PTHR44068">
    <property type="entry name" value="ZGC:194242"/>
    <property type="match status" value="1"/>
</dbReference>
<dbReference type="InterPro" id="IPR050447">
    <property type="entry name" value="Erg6_SMT_methyltransf"/>
</dbReference>
<dbReference type="PANTHER" id="PTHR44068:SF11">
    <property type="entry name" value="GERANYL DIPHOSPHATE 2-C-METHYLTRANSFERASE"/>
    <property type="match status" value="1"/>
</dbReference>
<dbReference type="InterPro" id="IPR029063">
    <property type="entry name" value="SAM-dependent_MTases_sf"/>
</dbReference>
<dbReference type="SUPFAM" id="SSF53335">
    <property type="entry name" value="S-adenosyl-L-methionine-dependent methyltransferases"/>
    <property type="match status" value="1"/>
</dbReference>
<evidence type="ECO:0000313" key="3">
    <source>
        <dbReference type="Proteomes" id="UP000177811"/>
    </source>
</evidence>
<dbReference type="CDD" id="cd02440">
    <property type="entry name" value="AdoMet_MTases"/>
    <property type="match status" value="1"/>
</dbReference>
<evidence type="ECO:0000313" key="2">
    <source>
        <dbReference type="EMBL" id="OHA01339.1"/>
    </source>
</evidence>
<dbReference type="AlphaFoldDB" id="A0A1G2KSK2"/>
<sequence length="291" mass="33339">MLPTLSKEESEKRVSAYYKDAWSQYRLFWYSPASLALHMGFWEDGARSLTEALLQENKFLAETVGITKDDLVLDAGCGVGGSSIWIAKHIGAKVIGIANDQGLIDEARRNAEVNKVADITTFELQNYNHTNFPSDTFDVVWAIESFDYALDKRALFEEVYRLLKSGGRLIVADFFQNRDIRNRNEELIFDNITTTLAVHQTQWWGEYLPIFKELGFKNVRELDKTSAVRPSSNHLYRVGLAVSPVVYMLYPLRFVSRYVSTLVDHWRCSGAMDKAFQAELIKYGVYYAEKP</sequence>
<comment type="caution">
    <text evidence="2">The sequence shown here is derived from an EMBL/GenBank/DDBJ whole genome shotgun (WGS) entry which is preliminary data.</text>
</comment>
<organism evidence="2 3">
    <name type="scientific">Candidatus Sungbacteria bacterium RIFCSPHIGHO2_02_FULL_51_29</name>
    <dbReference type="NCBI Taxonomy" id="1802273"/>
    <lineage>
        <taxon>Bacteria</taxon>
        <taxon>Candidatus Sungiibacteriota</taxon>
    </lineage>
</organism>
<evidence type="ECO:0000259" key="1">
    <source>
        <dbReference type="Pfam" id="PF13847"/>
    </source>
</evidence>
<dbReference type="InterPro" id="IPR025714">
    <property type="entry name" value="Methyltranfer_dom"/>
</dbReference>
<dbReference type="Proteomes" id="UP000177811">
    <property type="component" value="Unassembled WGS sequence"/>
</dbReference>